<name>A0A9W6XNB1_9STRA</name>
<evidence type="ECO:0000313" key="2">
    <source>
        <dbReference type="EMBL" id="GMF43151.1"/>
    </source>
</evidence>
<dbReference type="EMBL" id="BSXT01001514">
    <property type="protein sequence ID" value="GMF43151.1"/>
    <property type="molecule type" value="Genomic_DNA"/>
</dbReference>
<gene>
    <name evidence="2" type="ORF">Pfra01_001446600</name>
</gene>
<proteinExistence type="predicted"/>
<keyword evidence="3" id="KW-1185">Reference proteome</keyword>
<reference evidence="2" key="1">
    <citation type="submission" date="2023-04" db="EMBL/GenBank/DDBJ databases">
        <title>Phytophthora fragariaefolia NBRC 109709.</title>
        <authorList>
            <person name="Ichikawa N."/>
            <person name="Sato H."/>
            <person name="Tonouchi N."/>
        </authorList>
    </citation>
    <scope>NUCLEOTIDE SEQUENCE</scope>
    <source>
        <strain evidence="2">NBRC 109709</strain>
    </source>
</reference>
<feature type="region of interest" description="Disordered" evidence="1">
    <location>
        <begin position="80"/>
        <end position="99"/>
    </location>
</feature>
<evidence type="ECO:0000256" key="1">
    <source>
        <dbReference type="SAM" id="MobiDB-lite"/>
    </source>
</evidence>
<organism evidence="2 3">
    <name type="scientific">Phytophthora fragariaefolia</name>
    <dbReference type="NCBI Taxonomy" id="1490495"/>
    <lineage>
        <taxon>Eukaryota</taxon>
        <taxon>Sar</taxon>
        <taxon>Stramenopiles</taxon>
        <taxon>Oomycota</taxon>
        <taxon>Peronosporomycetes</taxon>
        <taxon>Peronosporales</taxon>
        <taxon>Peronosporaceae</taxon>
        <taxon>Phytophthora</taxon>
    </lineage>
</organism>
<evidence type="ECO:0000313" key="3">
    <source>
        <dbReference type="Proteomes" id="UP001165121"/>
    </source>
</evidence>
<dbReference type="Proteomes" id="UP001165121">
    <property type="component" value="Unassembled WGS sequence"/>
</dbReference>
<protein>
    <submittedName>
        <fullName evidence="2">Unnamed protein product</fullName>
    </submittedName>
</protein>
<accession>A0A9W6XNB1</accession>
<comment type="caution">
    <text evidence="2">The sequence shown here is derived from an EMBL/GenBank/DDBJ whole genome shotgun (WGS) entry which is preliminary data.</text>
</comment>
<dbReference type="AlphaFoldDB" id="A0A9W6XNB1"/>
<feature type="compositionally biased region" description="Basic and acidic residues" evidence="1">
    <location>
        <begin position="80"/>
        <end position="94"/>
    </location>
</feature>
<sequence>MDRYPSAAQFLVFLSQLGLGLSKHRFIIVGILTRRMAVQDLHAQEMILFRVDSKIRRTCRGTGCTRPQVQLKPRALRADLTSKKEQSPKIERAQRQQPAYCTHQRSSYQPVFLVVREVASRTAGGPGRGYTPIGFGLGKPTNKAEHAGPTLPCPKRICPC</sequence>